<keyword evidence="9" id="KW-1185">Reference proteome</keyword>
<accession>A0A4Y9YUP2</accession>
<dbReference type="OrthoDB" id="17907at2759"/>
<name>A0A4Y9YUP2_9AGAM</name>
<feature type="repeat" description="HEAT" evidence="5">
    <location>
        <begin position="1787"/>
        <end position="1825"/>
    </location>
</feature>
<evidence type="ECO:0000256" key="3">
    <source>
        <dbReference type="ARBA" id="ARBA00022763"/>
    </source>
</evidence>
<evidence type="ECO:0000259" key="6">
    <source>
        <dbReference type="Pfam" id="PF11919"/>
    </source>
</evidence>
<feature type="domain" description="Proteasome activator Blm10 middle HEAT repeats region" evidence="7">
    <location>
        <begin position="383"/>
        <end position="916"/>
    </location>
</feature>
<dbReference type="InterPro" id="IPR032430">
    <property type="entry name" value="Blm10_mid"/>
</dbReference>
<dbReference type="Gene3D" id="1.25.10.10">
    <property type="entry name" value="Leucine-rich Repeat Variant"/>
    <property type="match status" value="1"/>
</dbReference>
<evidence type="ECO:0000313" key="9">
    <source>
        <dbReference type="Proteomes" id="UP000298327"/>
    </source>
</evidence>
<dbReference type="GO" id="GO:0070628">
    <property type="term" value="F:proteasome binding"/>
    <property type="evidence" value="ECO:0007669"/>
    <property type="project" value="InterPro"/>
</dbReference>
<dbReference type="EMBL" id="SEOQ01000295">
    <property type="protein sequence ID" value="TFY65922.1"/>
    <property type="molecule type" value="Genomic_DNA"/>
</dbReference>
<evidence type="ECO:0000256" key="5">
    <source>
        <dbReference type="PROSITE-ProRule" id="PRU00103"/>
    </source>
</evidence>
<dbReference type="InterPro" id="IPR035309">
    <property type="entry name" value="PSME4"/>
</dbReference>
<protein>
    <recommendedName>
        <fullName evidence="10">Proteasome activator Blm10 mid region domain-containing protein</fullName>
    </recommendedName>
</protein>
<dbReference type="STRING" id="205917.A0A4Y9YUP2"/>
<evidence type="ECO:0000256" key="2">
    <source>
        <dbReference type="ARBA" id="ARBA00022737"/>
    </source>
</evidence>
<reference evidence="8 9" key="1">
    <citation type="submission" date="2019-02" db="EMBL/GenBank/DDBJ databases">
        <title>Genome sequencing of the rare red list fungi Dentipellis fragilis.</title>
        <authorList>
            <person name="Buettner E."/>
            <person name="Kellner H."/>
        </authorList>
    </citation>
    <scope>NUCLEOTIDE SEQUENCE [LARGE SCALE GENOMIC DNA]</scope>
    <source>
        <strain evidence="8 9">DSM 105465</strain>
    </source>
</reference>
<dbReference type="GO" id="GO:0016504">
    <property type="term" value="F:peptidase activator activity"/>
    <property type="evidence" value="ECO:0007669"/>
    <property type="project" value="InterPro"/>
</dbReference>
<dbReference type="GO" id="GO:0010499">
    <property type="term" value="P:proteasomal ubiquitin-independent protein catabolic process"/>
    <property type="evidence" value="ECO:0007669"/>
    <property type="project" value="TreeGrafter"/>
</dbReference>
<dbReference type="Pfam" id="PF02985">
    <property type="entry name" value="HEAT"/>
    <property type="match status" value="1"/>
</dbReference>
<comment type="caution">
    <text evidence="8">The sequence shown here is derived from an EMBL/GenBank/DDBJ whole genome shotgun (WGS) entry which is preliminary data.</text>
</comment>
<feature type="domain" description="Proteasome activator complex subunit 4 C-terminal" evidence="6">
    <location>
        <begin position="1852"/>
        <end position="1937"/>
    </location>
</feature>
<dbReference type="Pfam" id="PF11919">
    <property type="entry name" value="PSME4_C"/>
    <property type="match status" value="1"/>
</dbReference>
<dbReference type="Pfam" id="PF16507">
    <property type="entry name" value="HEAT_PSME4_mid"/>
    <property type="match status" value="1"/>
</dbReference>
<keyword evidence="3" id="KW-0227">DNA damage</keyword>
<dbReference type="PANTHER" id="PTHR32170">
    <property type="entry name" value="PROTEASOME ACTIVATOR COMPLEX SUBUNIT 4"/>
    <property type="match status" value="1"/>
</dbReference>
<dbReference type="Proteomes" id="UP000298327">
    <property type="component" value="Unassembled WGS sequence"/>
</dbReference>
<organism evidence="8 9">
    <name type="scientific">Dentipellis fragilis</name>
    <dbReference type="NCBI Taxonomy" id="205917"/>
    <lineage>
        <taxon>Eukaryota</taxon>
        <taxon>Fungi</taxon>
        <taxon>Dikarya</taxon>
        <taxon>Basidiomycota</taxon>
        <taxon>Agaricomycotina</taxon>
        <taxon>Agaricomycetes</taxon>
        <taxon>Russulales</taxon>
        <taxon>Hericiaceae</taxon>
        <taxon>Dentipellis</taxon>
    </lineage>
</organism>
<gene>
    <name evidence="8" type="ORF">EVG20_g5170</name>
</gene>
<evidence type="ECO:0000256" key="4">
    <source>
        <dbReference type="ARBA" id="ARBA00023204"/>
    </source>
</evidence>
<dbReference type="InterPro" id="IPR011989">
    <property type="entry name" value="ARM-like"/>
</dbReference>
<keyword evidence="4" id="KW-0234">DNA repair</keyword>
<evidence type="ECO:0000313" key="8">
    <source>
        <dbReference type="EMBL" id="TFY65922.1"/>
    </source>
</evidence>
<dbReference type="GO" id="GO:0005829">
    <property type="term" value="C:cytosol"/>
    <property type="evidence" value="ECO:0007669"/>
    <property type="project" value="TreeGrafter"/>
</dbReference>
<comment type="similarity">
    <text evidence="1">Belongs to the BLM10 family.</text>
</comment>
<dbReference type="PANTHER" id="PTHR32170:SF3">
    <property type="entry name" value="PROTEASOME ACTIVATOR COMPLEX SUBUNIT 4"/>
    <property type="match status" value="1"/>
</dbReference>
<dbReference type="GO" id="GO:0006281">
    <property type="term" value="P:DNA repair"/>
    <property type="evidence" value="ECO:0007669"/>
    <property type="project" value="UniProtKB-KW"/>
</dbReference>
<evidence type="ECO:0000259" key="7">
    <source>
        <dbReference type="Pfam" id="PF16507"/>
    </source>
</evidence>
<dbReference type="InterPro" id="IPR016024">
    <property type="entry name" value="ARM-type_fold"/>
</dbReference>
<dbReference type="InterPro" id="IPR000357">
    <property type="entry name" value="HEAT"/>
</dbReference>
<evidence type="ECO:0008006" key="10">
    <source>
        <dbReference type="Google" id="ProtNLM"/>
    </source>
</evidence>
<keyword evidence="2" id="KW-0677">Repeat</keyword>
<proteinExistence type="inferred from homology"/>
<dbReference type="PROSITE" id="PS50077">
    <property type="entry name" value="HEAT_REPEAT"/>
    <property type="match status" value="1"/>
</dbReference>
<sequence>MNSVDVQSSAGLSALVFSMASGMVDDDAASIPDSPVLEAPLSEEELGIQKQRLALQTWITSVPYECETPEAMQEKLEFIIGKMAICIETKNWLVLTTWDGVLQCWADMIQRLLSSKSDSRRKLEPTDLQLPWKPLWRLLKKELWPKSRLRDSPYVNPYDLLGVSVNCCSDILRRNVANILVFVAEKCRRYYPAEEIPEMLSTFIPLVTQTTFLTMIPVLTSFLPPTHTHLYVPALFQIWEAFNSAVLDEQLINLAGDLAEEHVAGTFGSAGPEGGAQWKDVGIWTDKQWTLLVGKALASMNVPVGAARSPSSTGGDADSGSHENSSLRIHKAVDRYDALAKAIVYSITVDGPIRDDKSTARSEAGFSARQAGYLAGSKALDSLDKLITSTESFFHPSNSGLWTLTLTMFLSKLSAQFIKRLKEEEQSACKTPEHRRITPAIRRAFVTTLRTVGLLAMFSKDPLSMGFAQSALRTLALIEPALIMPELLERAYGGLEVVNETHRTTAVLSCLSGVALPLVSEKVWLGGQKHVVPLLELCIPGIDLNDTGKTLCTTMFIVSVIESIKIGDLSLTQSGLSISSDAPPEDQMSVDNETRLPDGIDVGDSTVLSREEERLLVRESTASFADWVTSLLRRVLALYENLPEEGGKNRTTGGKQEEAVLKALRTMLDVVCIHVSDPLFGIILKLVFEYGTTNAKANAVRAFGQLVSALARAQPGKTIDRFLPFCIAQIKDELKHGASSVRTTSSTIAVSSDTTLHWNMSILRGCFGFGGTALLKHKAAILDLLSTLVDKTLNERGFTGTGRLLTRILTTLSGVYPVQNRFVNSNEWDSPEFDNDHNSHWGHMYEAHEVKIDWHIPSDEEIAFVLEILDTVVSPALDKVDALLQTANTWDNIAQNDFCRYLQICRCAWAGLPTLFKQPSHDVVNSCLNRDTEVEGLLVSSIDVEAGFCLADAADPRFLRASVHRQRFGEVLHHAATALGHDSESEDHIDAVISVAKSIDVFLLKYALGRMDFIALQKNYSQARDVNRAWPKQKESSRLVFLKRAVFYHSSRLYLHALYRRRSELDDSLLGDLLELSLSPYTRVRRHSQAVLHNACGYYVRSTRLILDPVFNALAKGTDPDRMKGALYILYNKGLVTYAISDPKDPMLYGRYLVHLLQCQHQEKPSIQKLVNSVAHESAGHLAEEAIRTDTYTDDVPSALEALEALKTEFSSALIDAALLEEARKKSPIRAEAKLRRYDETVAAIVDIASSPSTHWRYVQIALVYLYGLLRRDAAPSVGLAKLFIEHTISPHPTLRHVAQKGFIKLSGFVRSRTFAASSHELWFEEWNNPLSRQVAISSNRDFFATVQRPIESGAEETVFIDKPTSGFFTWAASTKGSAPAPAGDAPFVWDAACQPALGAIRATICRDDYFSSLVTLWGQESGKTANTPELRSTNVTFIKVIANIFQGAEVERLLSVTDPLLWDTDRFKQRSKHWPKQLSDQVWSWFCERLDRIFPQIKPDTLGFWDSVISFQLTDRDPRRHPGLVSWILNLPLDLQGDSAFATTKALTMLNCFMDAVAYRNPELCDKYFNMFLENSTTSYAEMRMMIAQNLYMITANRWRPTYPSTERFLQACATEEDPLNIRQPLYLSSTTRLVQQLTEWKSERLPPPRVNQSQYDKAGLTLLRWTAIGLCSSLAPLMFPYILPMLPEFLRMTELSDSPELQAHSQAVLYILSAVSPPNGLTPVIASHFVNAIKSSAVLQPLLFTLPYADRGRQAWRIRLNALPTLIVFLYRNLLSIPDDIFSSIMDVLLKCLADDNVEVREMASKALSGVVRVSQRQSIVPLRDHFVALARKVKLPNRQDPTYADKLRTLHSAIVGICALIESFPYSVEKWMPPLTDVLAVHTTDPPPISTTIRKCASEFKKTHQDTWHKDQEAFDEDQLQNLSTMLVGTSYYA</sequence>
<dbReference type="InterPro" id="IPR021133">
    <property type="entry name" value="HEAT_type_2"/>
</dbReference>
<dbReference type="SUPFAM" id="SSF48371">
    <property type="entry name" value="ARM repeat"/>
    <property type="match status" value="2"/>
</dbReference>
<dbReference type="InterPro" id="IPR021843">
    <property type="entry name" value="PSME4_C"/>
</dbReference>
<evidence type="ECO:0000256" key="1">
    <source>
        <dbReference type="ARBA" id="ARBA00005739"/>
    </source>
</evidence>
<dbReference type="GO" id="GO:0005634">
    <property type="term" value="C:nucleus"/>
    <property type="evidence" value="ECO:0007669"/>
    <property type="project" value="TreeGrafter"/>
</dbReference>